<evidence type="ECO:0000313" key="3">
    <source>
        <dbReference type="Proteomes" id="UP000094020"/>
    </source>
</evidence>
<feature type="region of interest" description="Disordered" evidence="1">
    <location>
        <begin position="231"/>
        <end position="285"/>
    </location>
</feature>
<organism evidence="2 3">
    <name type="scientific">Kwoniella pini CBS 10737</name>
    <dbReference type="NCBI Taxonomy" id="1296096"/>
    <lineage>
        <taxon>Eukaryota</taxon>
        <taxon>Fungi</taxon>
        <taxon>Dikarya</taxon>
        <taxon>Basidiomycota</taxon>
        <taxon>Agaricomycotina</taxon>
        <taxon>Tremellomycetes</taxon>
        <taxon>Tremellales</taxon>
        <taxon>Cryptococcaceae</taxon>
        <taxon>Kwoniella</taxon>
    </lineage>
</organism>
<dbReference type="RefSeq" id="XP_070058843.1">
    <property type="nucleotide sequence ID" value="XM_070202742.1"/>
</dbReference>
<name>A0AAJ8L3B9_9TREE</name>
<accession>A0AAJ8L3B9</accession>
<evidence type="ECO:0000256" key="1">
    <source>
        <dbReference type="SAM" id="MobiDB-lite"/>
    </source>
</evidence>
<gene>
    <name evidence="2" type="ORF">I206_103373</name>
</gene>
<dbReference type="AlphaFoldDB" id="A0AAJ8L3B9"/>
<dbReference type="Proteomes" id="UP000094020">
    <property type="component" value="Chromosome 4"/>
</dbReference>
<feature type="compositionally biased region" description="Polar residues" evidence="1">
    <location>
        <begin position="59"/>
        <end position="72"/>
    </location>
</feature>
<keyword evidence="3" id="KW-1185">Reference proteome</keyword>
<protein>
    <submittedName>
        <fullName evidence="2">Uncharacterized protein</fullName>
    </submittedName>
</protein>
<dbReference type="GeneID" id="30169992"/>
<proteinExistence type="predicted"/>
<dbReference type="EMBL" id="CP144522">
    <property type="protein sequence ID" value="WWC69434.1"/>
    <property type="molecule type" value="Genomic_DNA"/>
</dbReference>
<sequence>MIVCNLCGDSVLDLGSRCTKCYGRAIERPNPVKALLSSPQKRGSPDRWADKYTKSTTHAALTSSPLSNNRAATTEHRATASRPGLSRKETFDVALTAESDAELARVCGKPPSRQTQPLLLPSAKPACEGCYDVYFSTNGRYSSSKDISPGVVTTTNKYARPGQLLQGSRLPPRPAETAQELKRLMLPGTMQDVNSAAQGTVDLRPCKIMSPTRPQMALPNADRQTEQLLGFNRDLQSPPDMKKVTSVQDRVRQLNAQTTASDAGGHSPSTQSSRQPLYPLTKHNR</sequence>
<evidence type="ECO:0000313" key="2">
    <source>
        <dbReference type="EMBL" id="WWC69434.1"/>
    </source>
</evidence>
<reference evidence="2" key="1">
    <citation type="submission" date="2013-07" db="EMBL/GenBank/DDBJ databases">
        <authorList>
            <consortium name="The Broad Institute Genome Sequencing Platform"/>
            <person name="Cuomo C."/>
            <person name="Litvintseva A."/>
            <person name="Chen Y."/>
            <person name="Heitman J."/>
            <person name="Sun S."/>
            <person name="Springer D."/>
            <person name="Dromer F."/>
            <person name="Young S.K."/>
            <person name="Zeng Q."/>
            <person name="Gargeya S."/>
            <person name="Fitzgerald M."/>
            <person name="Abouelleil A."/>
            <person name="Alvarado L."/>
            <person name="Berlin A.M."/>
            <person name="Chapman S.B."/>
            <person name="Dewar J."/>
            <person name="Goldberg J."/>
            <person name="Griggs A."/>
            <person name="Gujja S."/>
            <person name="Hansen M."/>
            <person name="Howarth C."/>
            <person name="Imamovic A."/>
            <person name="Larimer J."/>
            <person name="McCowan C."/>
            <person name="Murphy C."/>
            <person name="Pearson M."/>
            <person name="Priest M."/>
            <person name="Roberts A."/>
            <person name="Saif S."/>
            <person name="Shea T."/>
            <person name="Sykes S."/>
            <person name="Wortman J."/>
            <person name="Nusbaum C."/>
            <person name="Birren B."/>
        </authorList>
    </citation>
    <scope>NUCLEOTIDE SEQUENCE</scope>
    <source>
        <strain evidence="2">CBS 10737</strain>
    </source>
</reference>
<feature type="compositionally biased region" description="Polar residues" evidence="1">
    <location>
        <begin position="254"/>
        <end position="275"/>
    </location>
</feature>
<dbReference type="KEGG" id="kpin:30169992"/>
<reference evidence="2" key="2">
    <citation type="submission" date="2024-02" db="EMBL/GenBank/DDBJ databases">
        <title>Comparative genomics of Cryptococcus and Kwoniella reveals pathogenesis evolution and contrasting modes of karyotype evolution via chromosome fusion or intercentromeric recombination.</title>
        <authorList>
            <person name="Coelho M.A."/>
            <person name="David-Palma M."/>
            <person name="Shea T."/>
            <person name="Bowers K."/>
            <person name="McGinley-Smith S."/>
            <person name="Mohammad A.W."/>
            <person name="Gnirke A."/>
            <person name="Yurkov A.M."/>
            <person name="Nowrousian M."/>
            <person name="Sun S."/>
            <person name="Cuomo C.A."/>
            <person name="Heitman J."/>
        </authorList>
    </citation>
    <scope>NUCLEOTIDE SEQUENCE</scope>
    <source>
        <strain evidence="2">CBS 10737</strain>
    </source>
</reference>
<feature type="region of interest" description="Disordered" evidence="1">
    <location>
        <begin position="59"/>
        <end position="85"/>
    </location>
</feature>